<proteinExistence type="predicted"/>
<feature type="transmembrane region" description="Helical" evidence="2">
    <location>
        <begin position="101"/>
        <end position="122"/>
    </location>
</feature>
<reference evidence="3 4" key="1">
    <citation type="journal article" date="2021" name="DNA Res.">
        <title>Genome analysis of Candida subhashii reveals its hybrid nature and dual mitochondrial genome conformations.</title>
        <authorList>
            <person name="Mixao V."/>
            <person name="Hegedusova E."/>
            <person name="Saus E."/>
            <person name="Pryszcz L.P."/>
            <person name="Cillingova A."/>
            <person name="Nosek J."/>
            <person name="Gabaldon T."/>
        </authorList>
    </citation>
    <scope>NUCLEOTIDE SEQUENCE [LARGE SCALE GENOMIC DNA]</scope>
    <source>
        <strain evidence="3 4">CBS 10753</strain>
    </source>
</reference>
<feature type="transmembrane region" description="Helical" evidence="2">
    <location>
        <begin position="516"/>
        <end position="541"/>
    </location>
</feature>
<feature type="region of interest" description="Disordered" evidence="1">
    <location>
        <begin position="356"/>
        <end position="383"/>
    </location>
</feature>
<feature type="transmembrane region" description="Helical" evidence="2">
    <location>
        <begin position="6"/>
        <end position="28"/>
    </location>
</feature>
<accession>A0A8J5USC1</accession>
<evidence type="ECO:0000256" key="1">
    <source>
        <dbReference type="SAM" id="MobiDB-lite"/>
    </source>
</evidence>
<dbReference type="AlphaFoldDB" id="A0A8J5USC1"/>
<sequence length="583" mass="67820">MNNKSYYSIIAFIISYQLLIWLSLYHYIPQQPSAGNQFIVDLLIGILISIVTYIIYFIHAIIKESNHFIPKLDLFDLFLYPIFKELIKLLIIVYKYQNDITLYNIYFISLGYYLSNSQIYYYSPNNYKSTYHQFLKLYDIWLYQDQYKYNYHNNQQEIQYLINNILDDDDYSTVSTNRNSICTHDSQKTLYSTNSLTPPKKLTGKKLPIEFNLHNNNNNNQDVHLLPHESPKFQATPMDISKSIETVSTINTLKDYQSCSNFVDKLYSVSPRNTYHLNTATAIATFEDFGREDQHSSDTVIYTKINKPEQEETYENINHHLDEDTSSINTKGTHFGGGGGGNFKLKLPGGTKIEFGGGAGGDYSHEDPHSSSTTPISPSTSSTPHNNRIIKFINWFKWLLPPLLPIGEDSTTTTNNLAQFQGERYPLLKHRLSTYNLHHNSEFTTSPSNLETGGLAEFKPHLDRFIKFRYFILYNYNFVIGQLTSRIKVDPVFKRFGQLIEDMNAWILGLNEMNEFIWELIVFGVFGYLRNYYYLVAMILIGRLYKDNYLFFGENRFDYRFAVLSESMIGVWFGVGCVYLYLA</sequence>
<dbReference type="Proteomes" id="UP000694255">
    <property type="component" value="Unassembled WGS sequence"/>
</dbReference>
<dbReference type="OrthoDB" id="4024546at2759"/>
<comment type="caution">
    <text evidence="3">The sequence shown here is derived from an EMBL/GenBank/DDBJ whole genome shotgun (WGS) entry which is preliminary data.</text>
</comment>
<feature type="compositionally biased region" description="Low complexity" evidence="1">
    <location>
        <begin position="370"/>
        <end position="383"/>
    </location>
</feature>
<dbReference type="EMBL" id="JAGSYN010000051">
    <property type="protein sequence ID" value="KAG7665222.1"/>
    <property type="molecule type" value="Genomic_DNA"/>
</dbReference>
<evidence type="ECO:0000313" key="3">
    <source>
        <dbReference type="EMBL" id="KAG7665222.1"/>
    </source>
</evidence>
<keyword evidence="4" id="KW-1185">Reference proteome</keyword>
<name>A0A8J5USC1_9ASCO</name>
<keyword evidence="2" id="KW-1133">Transmembrane helix</keyword>
<evidence type="ECO:0000256" key="2">
    <source>
        <dbReference type="SAM" id="Phobius"/>
    </source>
</evidence>
<feature type="transmembrane region" description="Helical" evidence="2">
    <location>
        <begin position="40"/>
        <end position="62"/>
    </location>
</feature>
<evidence type="ECO:0000313" key="4">
    <source>
        <dbReference type="Proteomes" id="UP000694255"/>
    </source>
</evidence>
<organism evidence="3 4">
    <name type="scientific">[Candida] subhashii</name>
    <dbReference type="NCBI Taxonomy" id="561895"/>
    <lineage>
        <taxon>Eukaryota</taxon>
        <taxon>Fungi</taxon>
        <taxon>Dikarya</taxon>
        <taxon>Ascomycota</taxon>
        <taxon>Saccharomycotina</taxon>
        <taxon>Pichiomycetes</taxon>
        <taxon>Debaryomycetaceae</taxon>
        <taxon>Spathaspora</taxon>
    </lineage>
</organism>
<keyword evidence="2" id="KW-0812">Transmembrane</keyword>
<dbReference type="RefSeq" id="XP_049265454.1">
    <property type="nucleotide sequence ID" value="XM_049404915.1"/>
</dbReference>
<dbReference type="GeneID" id="73468079"/>
<gene>
    <name evidence="3" type="ORF">J8A68_001278</name>
</gene>
<keyword evidence="2" id="KW-0472">Membrane</keyword>
<feature type="transmembrane region" description="Helical" evidence="2">
    <location>
        <begin position="561"/>
        <end position="582"/>
    </location>
</feature>
<protein>
    <submittedName>
        <fullName evidence="3">Uncharacterized protein</fullName>
    </submittedName>
</protein>